<proteinExistence type="predicted"/>
<gene>
    <name evidence="1" type="ORF">ONZ43_g5813</name>
</gene>
<evidence type="ECO:0000313" key="2">
    <source>
        <dbReference type="Proteomes" id="UP001153334"/>
    </source>
</evidence>
<accession>A0ACC2I670</accession>
<evidence type="ECO:0000313" key="1">
    <source>
        <dbReference type="EMBL" id="KAJ8110678.1"/>
    </source>
</evidence>
<reference evidence="1" key="1">
    <citation type="submission" date="2022-11" db="EMBL/GenBank/DDBJ databases">
        <title>Genome Sequence of Nemania bipapillata.</title>
        <authorList>
            <person name="Buettner E."/>
        </authorList>
    </citation>
    <scope>NUCLEOTIDE SEQUENCE</scope>
    <source>
        <strain evidence="1">CP14</strain>
    </source>
</reference>
<keyword evidence="2" id="KW-1185">Reference proteome</keyword>
<dbReference type="Proteomes" id="UP001153334">
    <property type="component" value="Unassembled WGS sequence"/>
</dbReference>
<organism evidence="1 2">
    <name type="scientific">Nemania bipapillata</name>
    <dbReference type="NCBI Taxonomy" id="110536"/>
    <lineage>
        <taxon>Eukaryota</taxon>
        <taxon>Fungi</taxon>
        <taxon>Dikarya</taxon>
        <taxon>Ascomycota</taxon>
        <taxon>Pezizomycotina</taxon>
        <taxon>Sordariomycetes</taxon>
        <taxon>Xylariomycetidae</taxon>
        <taxon>Xylariales</taxon>
        <taxon>Xylariaceae</taxon>
        <taxon>Nemania</taxon>
    </lineage>
</organism>
<name>A0ACC2I670_9PEZI</name>
<sequence length="358" mass="40012">MSPSIKTLAGIRPGPSQWASELNDFRGRLIQTAHYRATDPRDKIFALESLLPRCVGKLIHVDYNEDHHAVFTRVTAQMYNSYQELVVTATWPLLVETETDDRRLPSAPSWVLDFTFSDTSAFSPPTDGFRQVEADLATAKITLGVFIYRNHSAYFELICKKRSGYPLLATPKALFCSGLLIDSVYKTGIIGGEAAPGLGPNAVSRGHTFLSFLAFLIQVRAQRQETPRTPKSSDPDGPLEEVISLLAFFLLQDAERVRGGDWEVLFNTRYPEVAGKMYFITKQGFVGISTVRVKEGDALAFLGDAVINFVLREVNDPEQDPAQGQVHRIVARAAVLRDKSLNLPEWFGSFSRRMFHII</sequence>
<dbReference type="EMBL" id="JAPESX010001893">
    <property type="protein sequence ID" value="KAJ8110678.1"/>
    <property type="molecule type" value="Genomic_DNA"/>
</dbReference>
<comment type="caution">
    <text evidence="1">The sequence shown here is derived from an EMBL/GenBank/DDBJ whole genome shotgun (WGS) entry which is preliminary data.</text>
</comment>
<protein>
    <submittedName>
        <fullName evidence="1">Uncharacterized protein</fullName>
    </submittedName>
</protein>